<feature type="signal peptide" evidence="1">
    <location>
        <begin position="1"/>
        <end position="27"/>
    </location>
</feature>
<dbReference type="Proteomes" id="UP001249394">
    <property type="component" value="Chromosome"/>
</dbReference>
<feature type="chain" id="PRO_5046802174" evidence="1">
    <location>
        <begin position="28"/>
        <end position="89"/>
    </location>
</feature>
<proteinExistence type="predicted"/>
<evidence type="ECO:0000313" key="2">
    <source>
        <dbReference type="EMBL" id="WND20643.1"/>
    </source>
</evidence>
<keyword evidence="1" id="KW-0732">Signal</keyword>
<reference evidence="2 3" key="1">
    <citation type="submission" date="2023-09" db="EMBL/GenBank/DDBJ databases">
        <title>The genome sequence of Streptomyces anthocyanicus.</title>
        <authorList>
            <person name="Mo P."/>
        </authorList>
    </citation>
    <scope>NUCLEOTIDE SEQUENCE [LARGE SCALE GENOMIC DNA]</scope>
    <source>
        <strain evidence="2 3">JCM 4387</strain>
    </source>
</reference>
<accession>A0ABY9UCM2</accession>
<sequence length="89" mass="9180">MRLLARSALAGTAATLLALATGASAHADGTDRTVWAGADWNVTPKADSGGKAHIQTYGEVLTITDLAKDGHSTIGINWEKCSGWAQTDA</sequence>
<dbReference type="EMBL" id="CP134213">
    <property type="protein sequence ID" value="WND20643.1"/>
    <property type="molecule type" value="Genomic_DNA"/>
</dbReference>
<name>A0ABY9UCM2_STRVL</name>
<evidence type="ECO:0000313" key="3">
    <source>
        <dbReference type="Proteomes" id="UP001249394"/>
    </source>
</evidence>
<keyword evidence="3" id="KW-1185">Reference proteome</keyword>
<gene>
    <name evidence="2" type="ORF">RI060_26365</name>
</gene>
<evidence type="ECO:0000256" key="1">
    <source>
        <dbReference type="SAM" id="SignalP"/>
    </source>
</evidence>
<protein>
    <submittedName>
        <fullName evidence="2">Uncharacterized protein</fullName>
    </submittedName>
</protein>
<organism evidence="2 3">
    <name type="scientific">Streptomyces violaceus</name>
    <name type="common">Streptomyces venezuelae</name>
    <dbReference type="NCBI Taxonomy" id="1936"/>
    <lineage>
        <taxon>Bacteria</taxon>
        <taxon>Bacillati</taxon>
        <taxon>Actinomycetota</taxon>
        <taxon>Actinomycetes</taxon>
        <taxon>Kitasatosporales</taxon>
        <taxon>Streptomycetaceae</taxon>
        <taxon>Streptomyces</taxon>
    </lineage>
</organism>